<feature type="chain" id="PRO_5023095599" evidence="1">
    <location>
        <begin position="23"/>
        <end position="516"/>
    </location>
</feature>
<dbReference type="SUPFAM" id="SSF56300">
    <property type="entry name" value="Metallo-dependent phosphatases"/>
    <property type="match status" value="1"/>
</dbReference>
<dbReference type="OrthoDB" id="3497025at2"/>
<proteinExistence type="predicted"/>
<dbReference type="Gene3D" id="3.60.21.70">
    <property type="entry name" value="PhoD-like phosphatase"/>
    <property type="match status" value="1"/>
</dbReference>
<evidence type="ECO:0000313" key="4">
    <source>
        <dbReference type="Proteomes" id="UP000318288"/>
    </source>
</evidence>
<comment type="caution">
    <text evidence="3">The sequence shown here is derived from an EMBL/GenBank/DDBJ whole genome shotgun (WGS) entry which is preliminary data.</text>
</comment>
<feature type="signal peptide" evidence="1">
    <location>
        <begin position="1"/>
        <end position="22"/>
    </location>
</feature>
<dbReference type="PANTHER" id="PTHR43606:SF2">
    <property type="entry name" value="ALKALINE PHOSPHATASE FAMILY PROTEIN (AFU_ORTHOLOGUE AFUA_5G03860)"/>
    <property type="match status" value="1"/>
</dbReference>
<dbReference type="AlphaFoldDB" id="A0A5C6EQH3"/>
<name>A0A5C6EQH3_9BACT</name>
<feature type="domain" description="PhoD-like phosphatase metallophosphatase" evidence="2">
    <location>
        <begin position="122"/>
        <end position="407"/>
    </location>
</feature>
<evidence type="ECO:0000313" key="3">
    <source>
        <dbReference type="EMBL" id="TWU50624.1"/>
    </source>
</evidence>
<evidence type="ECO:0000259" key="2">
    <source>
        <dbReference type="Pfam" id="PF09423"/>
    </source>
</evidence>
<keyword evidence="1" id="KW-0732">Signal</keyword>
<dbReference type="InterPro" id="IPR029052">
    <property type="entry name" value="Metallo-depent_PP-like"/>
</dbReference>
<evidence type="ECO:0000256" key="1">
    <source>
        <dbReference type="SAM" id="SignalP"/>
    </source>
</evidence>
<gene>
    <name evidence="3" type="ORF">Poly51_39160</name>
</gene>
<dbReference type="InterPro" id="IPR038607">
    <property type="entry name" value="PhoD-like_sf"/>
</dbReference>
<dbReference type="Pfam" id="PF09423">
    <property type="entry name" value="PhoD"/>
    <property type="match status" value="1"/>
</dbReference>
<dbReference type="PANTHER" id="PTHR43606">
    <property type="entry name" value="PHOSPHATASE, PUTATIVE (AFU_ORTHOLOGUE AFUA_6G08710)-RELATED"/>
    <property type="match status" value="1"/>
</dbReference>
<dbReference type="EMBL" id="SJPW01000005">
    <property type="protein sequence ID" value="TWU50624.1"/>
    <property type="molecule type" value="Genomic_DNA"/>
</dbReference>
<keyword evidence="4" id="KW-1185">Reference proteome</keyword>
<reference evidence="3 4" key="1">
    <citation type="submission" date="2019-02" db="EMBL/GenBank/DDBJ databases">
        <title>Deep-cultivation of Planctomycetes and their phenomic and genomic characterization uncovers novel biology.</title>
        <authorList>
            <person name="Wiegand S."/>
            <person name="Jogler M."/>
            <person name="Boedeker C."/>
            <person name="Pinto D."/>
            <person name="Vollmers J."/>
            <person name="Rivas-Marin E."/>
            <person name="Kohn T."/>
            <person name="Peeters S.H."/>
            <person name="Heuer A."/>
            <person name="Rast P."/>
            <person name="Oberbeckmann S."/>
            <person name="Bunk B."/>
            <person name="Jeske O."/>
            <person name="Meyerdierks A."/>
            <person name="Storesund J.E."/>
            <person name="Kallscheuer N."/>
            <person name="Luecker S."/>
            <person name="Lage O.M."/>
            <person name="Pohl T."/>
            <person name="Merkel B.J."/>
            <person name="Hornburger P."/>
            <person name="Mueller R.-W."/>
            <person name="Bruemmer F."/>
            <person name="Labrenz M."/>
            <person name="Spormann A.M."/>
            <person name="Op Den Camp H."/>
            <person name="Overmann J."/>
            <person name="Amann R."/>
            <person name="Jetten M.S.M."/>
            <person name="Mascher T."/>
            <person name="Medema M.H."/>
            <person name="Devos D.P."/>
            <person name="Kaster A.-K."/>
            <person name="Ovreas L."/>
            <person name="Rohde M."/>
            <person name="Galperin M.Y."/>
            <person name="Jogler C."/>
        </authorList>
    </citation>
    <scope>NUCLEOTIDE SEQUENCE [LARGE SCALE GENOMIC DNA]</scope>
    <source>
        <strain evidence="3 4">Poly51</strain>
    </source>
</reference>
<organism evidence="3 4">
    <name type="scientific">Rubripirellula tenax</name>
    <dbReference type="NCBI Taxonomy" id="2528015"/>
    <lineage>
        <taxon>Bacteria</taxon>
        <taxon>Pseudomonadati</taxon>
        <taxon>Planctomycetota</taxon>
        <taxon>Planctomycetia</taxon>
        <taxon>Pirellulales</taxon>
        <taxon>Pirellulaceae</taxon>
        <taxon>Rubripirellula</taxon>
    </lineage>
</organism>
<dbReference type="InterPro" id="IPR018946">
    <property type="entry name" value="PhoD-like_MPP"/>
</dbReference>
<dbReference type="Proteomes" id="UP000318288">
    <property type="component" value="Unassembled WGS sequence"/>
</dbReference>
<sequence precursor="true">MMTARLLAALTGLLILGIPASASPALLWTQYAQANGVLKLTAHTDADPLHPEPATARLLMKISDEWETVAEAEVEPLTAMAAFRVEDWDNRKVFSYRVLCGDSKLEGTIRAEPKAKGGVLKLAVLACIKDEFFPQTNAVQHVIDQDPDLLFFGGDQLYESNAGGEVIYTQSEADIPAAMANVLAKWRKFGLMFKELLKDRPSLIITDDHDVYADDLWGRGGIRMPGNRTTGGYNMEPKWVNLVERVQTWHLPDAAHPGPWGDGILAYYTSLNYGGVSFALLEDRKFKSAPAQVLDAPVSDPDASQMAPNMEVIEWADFDAGKLDQPGLQLLGKSQEDFVRQWANDVFKSGNLAAVLSQSPYANVGNYEPHFGDMDSNGWPQSARDRALRAIAPSKAVMLCGDIYYGTLFQNGIDDWGDGPWTFSVPGFTSNQNRRWKPSVAPQGNAIEGIEGSGNHHDRFGNKLTLVGKADGYKGYGMAFFDKGKREITLDIHLFNDARQPVPDRVPGWPRTIQVE</sequence>
<accession>A0A5C6EQH3</accession>
<dbReference type="InterPro" id="IPR052900">
    <property type="entry name" value="Phospholipid_Metab_Enz"/>
</dbReference>
<protein>
    <submittedName>
        <fullName evidence="3">PhoD-like phosphatase</fullName>
    </submittedName>
</protein>